<name>A0ABQ3AR31_9GAMM</name>
<keyword evidence="2" id="KW-1185">Reference proteome</keyword>
<dbReference type="EMBL" id="BMYZ01000001">
    <property type="protein sequence ID" value="GGY65234.1"/>
    <property type="molecule type" value="Genomic_DNA"/>
</dbReference>
<comment type="caution">
    <text evidence="1">The sequence shown here is derived from an EMBL/GenBank/DDBJ whole genome shotgun (WGS) entry which is preliminary data.</text>
</comment>
<evidence type="ECO:0008006" key="3">
    <source>
        <dbReference type="Google" id="ProtNLM"/>
    </source>
</evidence>
<dbReference type="InterPro" id="IPR021725">
    <property type="entry name" value="Cdd1"/>
</dbReference>
<dbReference type="Proteomes" id="UP000619761">
    <property type="component" value="Unassembled WGS sequence"/>
</dbReference>
<organism evidence="1 2">
    <name type="scientific">Cellvibrio zantedeschiae</name>
    <dbReference type="NCBI Taxonomy" id="1237077"/>
    <lineage>
        <taxon>Bacteria</taxon>
        <taxon>Pseudomonadati</taxon>
        <taxon>Pseudomonadota</taxon>
        <taxon>Gammaproteobacteria</taxon>
        <taxon>Cellvibrionales</taxon>
        <taxon>Cellvibrionaceae</taxon>
        <taxon>Cellvibrio</taxon>
    </lineage>
</organism>
<dbReference type="Gene3D" id="1.10.150.20">
    <property type="entry name" value="5' to 3' exonuclease, C-terminal subdomain"/>
    <property type="match status" value="1"/>
</dbReference>
<reference evidence="2" key="1">
    <citation type="journal article" date="2019" name="Int. J. Syst. Evol. Microbiol.">
        <title>The Global Catalogue of Microorganisms (GCM) 10K type strain sequencing project: providing services to taxonomists for standard genome sequencing and annotation.</title>
        <authorList>
            <consortium name="The Broad Institute Genomics Platform"/>
            <consortium name="The Broad Institute Genome Sequencing Center for Infectious Disease"/>
            <person name="Wu L."/>
            <person name="Ma J."/>
        </authorList>
    </citation>
    <scope>NUCLEOTIDE SEQUENCE [LARGE SCALE GENOMIC DNA]</scope>
    <source>
        <strain evidence="2">KCTC 32239</strain>
    </source>
</reference>
<sequence length="96" mass="10858">MNPNKVDRNKLGKLTDLPNIGKAMAADLQLLGINVPADLIACDAFQLYDDLCHLTNVKHDPCVIDVFMSVVSFMQGEPARPWWEYTSARKEILRQQ</sequence>
<dbReference type="Pfam" id="PF11731">
    <property type="entry name" value="Cdd1"/>
    <property type="match status" value="1"/>
</dbReference>
<evidence type="ECO:0000313" key="1">
    <source>
        <dbReference type="EMBL" id="GGY65234.1"/>
    </source>
</evidence>
<protein>
    <recommendedName>
        <fullName evidence="3">Mitomycin resistance protein</fullName>
    </recommendedName>
</protein>
<gene>
    <name evidence="1" type="ORF">GCM10011613_06360</name>
</gene>
<accession>A0ABQ3AR31</accession>
<dbReference type="RefSeq" id="WP_189416013.1">
    <property type="nucleotide sequence ID" value="NZ_BMYZ01000001.1"/>
</dbReference>
<evidence type="ECO:0000313" key="2">
    <source>
        <dbReference type="Proteomes" id="UP000619761"/>
    </source>
</evidence>
<proteinExistence type="predicted"/>